<feature type="compositionally biased region" description="Basic and acidic residues" evidence="2">
    <location>
        <begin position="962"/>
        <end position="985"/>
    </location>
</feature>
<sequence length="1391" mass="142517">MNASLRTRLRALATASVAATVLASFVYVPPASASPSAGSVRRGVVTEVPNSTPVPVPPLVTESWNGSTGVDLNAERWRKAVADVAQLAPEARVRDAALAALASADAAAIQKFATVDKRQLETQIASEKRKTAADNLAKIKAMAGTGGANFNAEVTRVLAGTDGDRAAFLAYGADIARAQDEKVAATARERATQLRDRLKTFAAAAPAESQLRLAAEQALAGDDAAVAAFWDTGYPAAAKADAEAREQYLKDLEARNKAAEDLSELAQRAKKASEARTRLLKAHGDGVKALQRAANAMAGAANAARHSQRVLAGSATAQAKAAELNAAKAQTANDLTAARQAAEQAQSAAAIATSAADTLVETGLTYGAEWSLIAQGMSEASTAAVGATTTAAHAIDATIATNNAQDAQAKAEAHARQAEQWRKHAQEHAASAAKLAAAAKKQADAAKTAAARTKKAREQAQAAEAKAWAEAEKARQQRQIAEAQAAEAKRQRQIAEAERANAARHRAEAEQQASVARSARANAEAQAAIAAGARQRAEGADDAAADAQDRAWDQESKARRARDAAMAAERAEQTAKAKAAAMRSAAAAAASGAEKDEAQRQADEADRQAGVAGGAARSARGSANTASGAAANARAAATQAQQAAERAWAAAEKARAAAAAADAAADKAEAAAKATHAARVRADAKAAEATAQEAKAAAAANEAVRLAGQAADEAVRSLWAADRTKDEAQAATTEAVAAAAQAEIAVNAAAAARVSAAGIAEPANAAIGMVSPFTGADMDADFVKLVAEQAKTIGAEQAAAAKARADEAVTAAQQAEAAADRANAQVKPAYAAAAQAARSAAEAASSAAEAKQAAAQAAADGAAARAAAASAGRADAQARADAAAARQAANEAANDAAIAGRNAQAAQADAAAANSAASAAEADAAAARGAADSAEADAAKARQAADSAQKHADSAATAATKALEHAVEAQKAADRAEEAARKRANDAVADAAASGSTPPGPLDPDLLKFLTPEQQEELRRAQEESGKSILDFFKENAYQLFLDLSGVGDIMSCVRDGNVEACLWSLANLLPGKKILGALWDIGKLVPKLLKFLDNVKDASKKRDELAGLAQRNKRDADACPIPRRPSSFLPGTPVLLADGTTRAIEKLRVGDRVMATDPTKNTTAARVVTDTITSVGDKSLVEITVDTDGARGSKTSAVTATDNHPFWVPALADWVPAAKLAAGQWLRTSAGTTVQIAGVRQWTTFTPVHNLTIADLHTYYVLAGAASLLVHNQGDLEPGQTYLWRAVQGKELKDIHSGRQFSNPFGTESKYFSFTERGAAEYGRRAYGMLPEEGPYTVIRTVINKADIPGDAVMPHTADVVDGGVALPTETLKKLGRPRIMPSSSTGIGC</sequence>
<evidence type="ECO:0000256" key="3">
    <source>
        <dbReference type="SAM" id="SignalP"/>
    </source>
</evidence>
<dbReference type="InterPro" id="IPR036844">
    <property type="entry name" value="Hint_dom_sf"/>
</dbReference>
<feature type="compositionally biased region" description="Basic and acidic residues" evidence="2">
    <location>
        <begin position="593"/>
        <end position="607"/>
    </location>
</feature>
<feature type="compositionally biased region" description="Basic and acidic residues" evidence="2">
    <location>
        <begin position="409"/>
        <end position="427"/>
    </location>
</feature>
<evidence type="ECO:0000313" key="6">
    <source>
        <dbReference type="Proteomes" id="UP000271683"/>
    </source>
</evidence>
<dbReference type="SUPFAM" id="SSF51294">
    <property type="entry name" value="Hedgehog/intein (Hint) domain"/>
    <property type="match status" value="1"/>
</dbReference>
<feature type="compositionally biased region" description="Low complexity" evidence="2">
    <location>
        <begin position="428"/>
        <end position="451"/>
    </location>
</feature>
<feature type="coiled-coil region" evidence="1">
    <location>
        <begin position="242"/>
        <end position="282"/>
    </location>
</feature>
<feature type="chain" id="PRO_5018294347" evidence="3">
    <location>
        <begin position="34"/>
        <end position="1391"/>
    </location>
</feature>
<gene>
    <name evidence="5" type="ORF">EDD30_3241</name>
</gene>
<feature type="region of interest" description="Disordered" evidence="2">
    <location>
        <begin position="491"/>
        <end position="519"/>
    </location>
</feature>
<dbReference type="Gene3D" id="2.170.16.10">
    <property type="entry name" value="Hedgehog/Intein (Hint) domain"/>
    <property type="match status" value="1"/>
</dbReference>
<dbReference type="RefSeq" id="WP_148088139.1">
    <property type="nucleotide sequence ID" value="NZ_RJKL01000001.1"/>
</dbReference>
<feature type="compositionally biased region" description="Basic and acidic residues" evidence="2">
    <location>
        <begin position="547"/>
        <end position="575"/>
    </location>
</feature>
<feature type="coiled-coil region" evidence="1">
    <location>
        <begin position="798"/>
        <end position="825"/>
    </location>
</feature>
<dbReference type="Proteomes" id="UP000271683">
    <property type="component" value="Unassembled WGS sequence"/>
</dbReference>
<feature type="compositionally biased region" description="Basic and acidic residues" evidence="2">
    <location>
        <begin position="491"/>
        <end position="509"/>
    </location>
</feature>
<feature type="domain" description="Hint" evidence="4">
    <location>
        <begin position="1126"/>
        <end position="1231"/>
    </location>
</feature>
<evidence type="ECO:0000313" key="5">
    <source>
        <dbReference type="EMBL" id="ROP30396.1"/>
    </source>
</evidence>
<feature type="region of interest" description="Disordered" evidence="2">
    <location>
        <begin position="406"/>
        <end position="468"/>
    </location>
</feature>
<feature type="compositionally biased region" description="Low complexity" evidence="2">
    <location>
        <begin position="576"/>
        <end position="592"/>
    </location>
</feature>
<keyword evidence="1" id="KW-0175">Coiled coil</keyword>
<dbReference type="SMART" id="SM00306">
    <property type="entry name" value="HintN"/>
    <property type="match status" value="1"/>
</dbReference>
<feature type="region of interest" description="Disordered" evidence="2">
    <location>
        <begin position="539"/>
        <end position="625"/>
    </location>
</feature>
<reference evidence="5 6" key="1">
    <citation type="submission" date="2018-11" db="EMBL/GenBank/DDBJ databases">
        <title>Sequencing the genomes of 1000 actinobacteria strains.</title>
        <authorList>
            <person name="Klenk H.-P."/>
        </authorList>
    </citation>
    <scope>NUCLEOTIDE SEQUENCE [LARGE SCALE GENOMIC DNA]</scope>
    <source>
        <strain evidence="5 6">DSM 43634</strain>
    </source>
</reference>
<feature type="signal peptide" evidence="3">
    <location>
        <begin position="1"/>
        <end position="33"/>
    </location>
</feature>
<dbReference type="CDD" id="cd00081">
    <property type="entry name" value="Hint"/>
    <property type="match status" value="1"/>
</dbReference>
<keyword evidence="3" id="KW-0732">Signal</keyword>
<evidence type="ECO:0000256" key="2">
    <source>
        <dbReference type="SAM" id="MobiDB-lite"/>
    </source>
</evidence>
<dbReference type="OrthoDB" id="582519at2"/>
<organism evidence="5 6">
    <name type="scientific">Couchioplanes caeruleus</name>
    <dbReference type="NCBI Taxonomy" id="56438"/>
    <lineage>
        <taxon>Bacteria</taxon>
        <taxon>Bacillati</taxon>
        <taxon>Actinomycetota</taxon>
        <taxon>Actinomycetes</taxon>
        <taxon>Micromonosporales</taxon>
        <taxon>Micromonosporaceae</taxon>
        <taxon>Couchioplanes</taxon>
    </lineage>
</organism>
<comment type="caution">
    <text evidence="5">The sequence shown here is derived from an EMBL/GenBank/DDBJ whole genome shotgun (WGS) entry which is preliminary data.</text>
</comment>
<feature type="coiled-coil region" evidence="1">
    <location>
        <begin position="651"/>
        <end position="697"/>
    </location>
</feature>
<name>A0A3N1GJT0_9ACTN</name>
<evidence type="ECO:0000259" key="4">
    <source>
        <dbReference type="SMART" id="SM00306"/>
    </source>
</evidence>
<dbReference type="InterPro" id="IPR003587">
    <property type="entry name" value="Hint_dom_N"/>
</dbReference>
<evidence type="ECO:0000256" key="1">
    <source>
        <dbReference type="SAM" id="Coils"/>
    </source>
</evidence>
<accession>A0A3N1GJT0</accession>
<feature type="compositionally biased region" description="Low complexity" evidence="2">
    <location>
        <begin position="608"/>
        <end position="625"/>
    </location>
</feature>
<proteinExistence type="predicted"/>
<dbReference type="Pfam" id="PF07591">
    <property type="entry name" value="PT-HINT"/>
    <property type="match status" value="1"/>
</dbReference>
<dbReference type="EMBL" id="RJKL01000001">
    <property type="protein sequence ID" value="ROP30396.1"/>
    <property type="molecule type" value="Genomic_DNA"/>
</dbReference>
<protein>
    <submittedName>
        <fullName evidence="5">Intein</fullName>
    </submittedName>
</protein>
<feature type="compositionally biased region" description="Low complexity" evidence="2">
    <location>
        <begin position="510"/>
        <end position="519"/>
    </location>
</feature>
<feature type="region of interest" description="Disordered" evidence="2">
    <location>
        <begin position="938"/>
        <end position="1007"/>
    </location>
</feature>